<dbReference type="Proteomes" id="UP001314263">
    <property type="component" value="Unassembled WGS sequence"/>
</dbReference>
<keyword evidence="3" id="KW-1185">Reference proteome</keyword>
<keyword evidence="1" id="KW-0732">Signal</keyword>
<dbReference type="InterPro" id="IPR015943">
    <property type="entry name" value="WD40/YVTN_repeat-like_dom_sf"/>
</dbReference>
<protein>
    <recommendedName>
        <fullName evidence="4">Pyrrolo-quinoline quinone</fullName>
    </recommendedName>
</protein>
<dbReference type="AlphaFoldDB" id="A0AAV1IJB0"/>
<proteinExistence type="predicted"/>
<name>A0AAV1IJB0_9CHLO</name>
<feature type="signal peptide" evidence="1">
    <location>
        <begin position="1"/>
        <end position="24"/>
    </location>
</feature>
<gene>
    <name evidence="2" type="ORF">CVIRNUC_009277</name>
</gene>
<dbReference type="InterPro" id="IPR011047">
    <property type="entry name" value="Quinoprotein_ADH-like_sf"/>
</dbReference>
<dbReference type="SUPFAM" id="SSF50998">
    <property type="entry name" value="Quinoprotein alcohol dehydrogenase-like"/>
    <property type="match status" value="1"/>
</dbReference>
<evidence type="ECO:0000313" key="2">
    <source>
        <dbReference type="EMBL" id="CAK0786064.1"/>
    </source>
</evidence>
<evidence type="ECO:0008006" key="4">
    <source>
        <dbReference type="Google" id="ProtNLM"/>
    </source>
</evidence>
<dbReference type="PANTHER" id="PTHR34512">
    <property type="entry name" value="CELL SURFACE PROTEIN"/>
    <property type="match status" value="1"/>
</dbReference>
<comment type="caution">
    <text evidence="2">The sequence shown here is derived from an EMBL/GenBank/DDBJ whole genome shotgun (WGS) entry which is preliminary data.</text>
</comment>
<dbReference type="EMBL" id="CAUYUE010000013">
    <property type="protein sequence ID" value="CAK0786064.1"/>
    <property type="molecule type" value="Genomic_DNA"/>
</dbReference>
<evidence type="ECO:0000256" key="1">
    <source>
        <dbReference type="SAM" id="SignalP"/>
    </source>
</evidence>
<evidence type="ECO:0000313" key="3">
    <source>
        <dbReference type="Proteomes" id="UP001314263"/>
    </source>
</evidence>
<accession>A0AAV1IJB0</accession>
<reference evidence="2 3" key="1">
    <citation type="submission" date="2023-10" db="EMBL/GenBank/DDBJ databases">
        <authorList>
            <person name="Maclean D."/>
            <person name="Macfadyen A."/>
        </authorList>
    </citation>
    <scope>NUCLEOTIDE SEQUENCE [LARGE SCALE GENOMIC DNA]</scope>
</reference>
<sequence length="542" mass="57767">MHAGTLAIVLSILYVCTAAHLVEAQAVYTNRYGLRRQAFATSASLNAASFANGNFGRQQSWKVDAAVYAQPLFAPGVIIAGAPVDLLITATQMSSIYAFNRNTGATVWSQNFIADGAVSWKDMDPPCSDIYPTIGILSTPVIDNTTGTVYVLPYTKERGKLTYRMRALDLTSGRDKFSSPSQPLAATVPFGKQGTVTFDASQHWQRPGLTLFNGTVYAAFASHCDAAEFHPWIFALDARSLQIKATFVTPLEQNEIGPGIWQSGAGLVIFNNNMYVATGNGGYDPSMNQYGDSVLRLSLPDLTVKDFWTPSDQSFLDNNDLDFGSAVPVPVLNDEYLFVGGKEGSLYLLNADALGGYNASNHDANAHAVVPVNPTDEPGTNGIYSGGAYWEGGSGGAGSVYSLGRFPNAGLRQYSLAGAKLTFVNAADKRQGNFTQRAGVPIVSALTQTSPEALVWAIDANSTLFAWDATTLQTLWTSLGSKADYANCTKASYVKFATPTVLDTMVYIGCSDQLIGYGLRSMAAPVSELSGSGTPTRGPVGH</sequence>
<dbReference type="PANTHER" id="PTHR34512:SF30">
    <property type="entry name" value="OUTER MEMBRANE PROTEIN ASSEMBLY FACTOR BAMB"/>
    <property type="match status" value="1"/>
</dbReference>
<dbReference type="Gene3D" id="2.130.10.10">
    <property type="entry name" value="YVTN repeat-like/Quinoprotein amine dehydrogenase"/>
    <property type="match status" value="1"/>
</dbReference>
<feature type="chain" id="PRO_5043460612" description="Pyrrolo-quinoline quinone" evidence="1">
    <location>
        <begin position="25"/>
        <end position="542"/>
    </location>
</feature>
<organism evidence="2 3">
    <name type="scientific">Coccomyxa viridis</name>
    <dbReference type="NCBI Taxonomy" id="1274662"/>
    <lineage>
        <taxon>Eukaryota</taxon>
        <taxon>Viridiplantae</taxon>
        <taxon>Chlorophyta</taxon>
        <taxon>core chlorophytes</taxon>
        <taxon>Trebouxiophyceae</taxon>
        <taxon>Trebouxiophyceae incertae sedis</taxon>
        <taxon>Coccomyxaceae</taxon>
        <taxon>Coccomyxa</taxon>
    </lineage>
</organism>